<accession>A0A084W239</accession>
<reference evidence="2 4" key="1">
    <citation type="journal article" date="2014" name="BMC Genomics">
        <title>Genome sequence of Anopheles sinensis provides insight into genetics basis of mosquito competence for malaria parasites.</title>
        <authorList>
            <person name="Zhou D."/>
            <person name="Zhang D."/>
            <person name="Ding G."/>
            <person name="Shi L."/>
            <person name="Hou Q."/>
            <person name="Ye Y."/>
            <person name="Xu Y."/>
            <person name="Zhou H."/>
            <person name="Xiong C."/>
            <person name="Li S."/>
            <person name="Yu J."/>
            <person name="Hong S."/>
            <person name="Yu X."/>
            <person name="Zou P."/>
            <person name="Chen C."/>
            <person name="Chang X."/>
            <person name="Wang W."/>
            <person name="Lv Y."/>
            <person name="Sun Y."/>
            <person name="Ma L."/>
            <person name="Shen B."/>
            <person name="Zhu C."/>
        </authorList>
    </citation>
    <scope>NUCLEOTIDE SEQUENCE [LARGE SCALE GENOMIC DNA]</scope>
</reference>
<sequence length="81" mass="8557">MSSHITVTVCDGDGATLSVSGKVRQGKIRKATTAVSSGAKKRSVTDRRIDRRIGKLGHHRDNNRSTVNGGTRFGSVPPTPG</sequence>
<organism evidence="2">
    <name type="scientific">Anopheles sinensis</name>
    <name type="common">Mosquito</name>
    <dbReference type="NCBI Taxonomy" id="74873"/>
    <lineage>
        <taxon>Eukaryota</taxon>
        <taxon>Metazoa</taxon>
        <taxon>Ecdysozoa</taxon>
        <taxon>Arthropoda</taxon>
        <taxon>Hexapoda</taxon>
        <taxon>Insecta</taxon>
        <taxon>Pterygota</taxon>
        <taxon>Neoptera</taxon>
        <taxon>Endopterygota</taxon>
        <taxon>Diptera</taxon>
        <taxon>Nematocera</taxon>
        <taxon>Culicoidea</taxon>
        <taxon>Culicidae</taxon>
        <taxon>Anophelinae</taxon>
        <taxon>Anopheles</taxon>
    </lineage>
</organism>
<gene>
    <name evidence="2" type="ORF">ZHAS_00012191</name>
</gene>
<name>A0A084W239_ANOSI</name>
<dbReference type="AlphaFoldDB" id="A0A084W239"/>
<evidence type="ECO:0000313" key="4">
    <source>
        <dbReference type="Proteomes" id="UP000030765"/>
    </source>
</evidence>
<evidence type="ECO:0000313" key="3">
    <source>
        <dbReference type="EnsemblMetazoa" id="ASIC012191-PA"/>
    </source>
</evidence>
<keyword evidence="4" id="KW-1185">Reference proteome</keyword>
<dbReference type="EnsemblMetazoa" id="ASIC012191-RA">
    <property type="protein sequence ID" value="ASIC012191-PA"/>
    <property type="gene ID" value="ASIC012191"/>
</dbReference>
<dbReference type="EMBL" id="ATLV01019492">
    <property type="status" value="NOT_ANNOTATED_CDS"/>
    <property type="molecule type" value="Genomic_DNA"/>
</dbReference>
<evidence type="ECO:0000313" key="2">
    <source>
        <dbReference type="EMBL" id="KFB44283.1"/>
    </source>
</evidence>
<feature type="region of interest" description="Disordered" evidence="1">
    <location>
        <begin position="56"/>
        <end position="81"/>
    </location>
</feature>
<evidence type="ECO:0000256" key="1">
    <source>
        <dbReference type="SAM" id="MobiDB-lite"/>
    </source>
</evidence>
<reference evidence="3" key="2">
    <citation type="submission" date="2020-05" db="UniProtKB">
        <authorList>
            <consortium name="EnsemblMetazoa"/>
        </authorList>
    </citation>
    <scope>IDENTIFICATION</scope>
</reference>
<dbReference type="VEuPathDB" id="VectorBase:ASIC012191"/>
<dbReference type="EMBL" id="KE525273">
    <property type="protein sequence ID" value="KFB44283.1"/>
    <property type="molecule type" value="Genomic_DNA"/>
</dbReference>
<dbReference type="Proteomes" id="UP000030765">
    <property type="component" value="Unassembled WGS sequence"/>
</dbReference>
<protein>
    <submittedName>
        <fullName evidence="2 3">Uncharacterized protein</fullName>
    </submittedName>
</protein>
<proteinExistence type="predicted"/>